<dbReference type="RefSeq" id="WP_212018455.1">
    <property type="nucleotide sequence ID" value="NZ_JAAFYZ010000201.1"/>
</dbReference>
<accession>A0ABS5L3C6</accession>
<sequence length="472" mass="52320">MTGKPPNELLNSWFQRSGWSKGELARLVNKRARQLGAAHVSTDTSRVRRWLDGEHPRDPAPRILVELFSERFGTVITHAELGLREPAAPPATSGVDLPWTGRRSIELLGDFARSDLMLNRRGFLGTSLSLSAGPSLIEPMKRWLSPVPEQHSVNGRPAGRVTAEEMDRLEETTRLFRSWDAQCGGGLRRMAVVGQLHEVTELLRDNYAPSLAERLFRTAAELALLAGWMAYDIGMQPSAQRYFVLALHAAREAGDTPLGAHVLATMARQMIHINRAQDALELVHLAQYGSHGTTTARVQSLLAAMEARAYANLGDSDNCRRAIAAAEDLFPGDEVDRSRSGDPTWAAFFTEAELSGENGHSYRDLAYRYPQLTEQAAKNIDRAVELHTADEAYLRSRALNVVGMATVRLQQREPEAAVAHLRSGAELVQRLRSKRVEDRLRTTAGNLLARYPDVRSVREVHERTLAVLPAPA</sequence>
<evidence type="ECO:0008006" key="3">
    <source>
        <dbReference type="Google" id="ProtNLM"/>
    </source>
</evidence>
<evidence type="ECO:0000313" key="2">
    <source>
        <dbReference type="Proteomes" id="UP000730482"/>
    </source>
</evidence>
<dbReference type="EMBL" id="JAAFYZ010000201">
    <property type="protein sequence ID" value="MBS2552659.1"/>
    <property type="molecule type" value="Genomic_DNA"/>
</dbReference>
<keyword evidence="2" id="KW-1185">Reference proteome</keyword>
<organism evidence="1 2">
    <name type="scientific">Catenulispora pinistramenti</name>
    <dbReference type="NCBI Taxonomy" id="2705254"/>
    <lineage>
        <taxon>Bacteria</taxon>
        <taxon>Bacillati</taxon>
        <taxon>Actinomycetota</taxon>
        <taxon>Actinomycetes</taxon>
        <taxon>Catenulisporales</taxon>
        <taxon>Catenulisporaceae</taxon>
        <taxon>Catenulispora</taxon>
    </lineage>
</organism>
<evidence type="ECO:0000313" key="1">
    <source>
        <dbReference type="EMBL" id="MBS2552659.1"/>
    </source>
</evidence>
<protein>
    <recommendedName>
        <fullName evidence="3">NsdA</fullName>
    </recommendedName>
</protein>
<name>A0ABS5L3C6_9ACTN</name>
<proteinExistence type="predicted"/>
<dbReference type="Proteomes" id="UP000730482">
    <property type="component" value="Unassembled WGS sequence"/>
</dbReference>
<reference evidence="1 2" key="1">
    <citation type="submission" date="2020-02" db="EMBL/GenBank/DDBJ databases">
        <title>Acidophilic actinobacteria isolated from forest soil.</title>
        <authorList>
            <person name="Golinska P."/>
        </authorList>
    </citation>
    <scope>NUCLEOTIDE SEQUENCE [LARGE SCALE GENOMIC DNA]</scope>
    <source>
        <strain evidence="1 2">NL8</strain>
    </source>
</reference>
<comment type="caution">
    <text evidence="1">The sequence shown here is derived from an EMBL/GenBank/DDBJ whole genome shotgun (WGS) entry which is preliminary data.</text>
</comment>
<gene>
    <name evidence="1" type="ORF">KGQ19_37965</name>
</gene>